<evidence type="ECO:0008006" key="6">
    <source>
        <dbReference type="Google" id="ProtNLM"/>
    </source>
</evidence>
<dbReference type="EMBL" id="KB201774">
    <property type="protein sequence ID" value="ESO94658.1"/>
    <property type="molecule type" value="Genomic_DNA"/>
</dbReference>
<evidence type="ECO:0000313" key="5">
    <source>
        <dbReference type="Proteomes" id="UP000030746"/>
    </source>
</evidence>
<name>V3ZT84_LOTGI</name>
<gene>
    <name evidence="4" type="ORF">LOTGIDRAFT_175376</name>
</gene>
<dbReference type="Proteomes" id="UP000030746">
    <property type="component" value="Unassembled WGS sequence"/>
</dbReference>
<dbReference type="InterPro" id="IPR036770">
    <property type="entry name" value="Ankyrin_rpt-contain_sf"/>
</dbReference>
<dbReference type="GeneID" id="20243158"/>
<protein>
    <recommendedName>
        <fullName evidence="6">SOCS box domain-containing protein</fullName>
    </recommendedName>
</protein>
<dbReference type="PROSITE" id="PS50088">
    <property type="entry name" value="ANK_REPEAT"/>
    <property type="match status" value="1"/>
</dbReference>
<dbReference type="RefSeq" id="XP_009054649.1">
    <property type="nucleotide sequence ID" value="XM_009056401.1"/>
</dbReference>
<accession>V3ZT84</accession>
<keyword evidence="2 3" id="KW-0040">ANK repeat</keyword>
<proteinExistence type="predicted"/>
<keyword evidence="1" id="KW-0677">Repeat</keyword>
<dbReference type="PANTHER" id="PTHR46680">
    <property type="entry name" value="NF-KAPPA-B INHIBITOR ALPHA"/>
    <property type="match status" value="1"/>
</dbReference>
<dbReference type="InterPro" id="IPR051070">
    <property type="entry name" value="NF-kappa-B_inhibitor"/>
</dbReference>
<dbReference type="AlphaFoldDB" id="V3ZT84"/>
<evidence type="ECO:0000256" key="3">
    <source>
        <dbReference type="PROSITE-ProRule" id="PRU00023"/>
    </source>
</evidence>
<dbReference type="SMART" id="SM00248">
    <property type="entry name" value="ANK"/>
    <property type="match status" value="3"/>
</dbReference>
<organism evidence="4 5">
    <name type="scientific">Lottia gigantea</name>
    <name type="common">Giant owl limpet</name>
    <dbReference type="NCBI Taxonomy" id="225164"/>
    <lineage>
        <taxon>Eukaryota</taxon>
        <taxon>Metazoa</taxon>
        <taxon>Spiralia</taxon>
        <taxon>Lophotrochozoa</taxon>
        <taxon>Mollusca</taxon>
        <taxon>Gastropoda</taxon>
        <taxon>Patellogastropoda</taxon>
        <taxon>Lottioidea</taxon>
        <taxon>Lottiidae</taxon>
        <taxon>Lottia</taxon>
    </lineage>
</organism>
<keyword evidence="5" id="KW-1185">Reference proteome</keyword>
<evidence type="ECO:0000256" key="1">
    <source>
        <dbReference type="ARBA" id="ARBA00022737"/>
    </source>
</evidence>
<dbReference type="InterPro" id="IPR002110">
    <property type="entry name" value="Ankyrin_rpt"/>
</dbReference>
<evidence type="ECO:0000256" key="2">
    <source>
        <dbReference type="ARBA" id="ARBA00023043"/>
    </source>
</evidence>
<dbReference type="CTD" id="20243158"/>
<dbReference type="KEGG" id="lgi:LOTGIDRAFT_175376"/>
<dbReference type="OrthoDB" id="6128062at2759"/>
<dbReference type="SUPFAM" id="SSF48403">
    <property type="entry name" value="Ankyrin repeat"/>
    <property type="match status" value="1"/>
</dbReference>
<dbReference type="STRING" id="225164.V3ZT84"/>
<reference evidence="4 5" key="1">
    <citation type="journal article" date="2013" name="Nature">
        <title>Insights into bilaterian evolution from three spiralian genomes.</title>
        <authorList>
            <person name="Simakov O."/>
            <person name="Marletaz F."/>
            <person name="Cho S.J."/>
            <person name="Edsinger-Gonzales E."/>
            <person name="Havlak P."/>
            <person name="Hellsten U."/>
            <person name="Kuo D.H."/>
            <person name="Larsson T."/>
            <person name="Lv J."/>
            <person name="Arendt D."/>
            <person name="Savage R."/>
            <person name="Osoegawa K."/>
            <person name="de Jong P."/>
            <person name="Grimwood J."/>
            <person name="Chapman J.A."/>
            <person name="Shapiro H."/>
            <person name="Aerts A."/>
            <person name="Otillar R.P."/>
            <person name="Terry A.Y."/>
            <person name="Boore J.L."/>
            <person name="Grigoriev I.V."/>
            <person name="Lindberg D.R."/>
            <person name="Seaver E.C."/>
            <person name="Weisblat D.A."/>
            <person name="Putnam N.H."/>
            <person name="Rokhsar D.S."/>
        </authorList>
    </citation>
    <scope>NUCLEOTIDE SEQUENCE [LARGE SCALE GENOMIC DNA]</scope>
</reference>
<dbReference type="HOGENOM" id="CLU_036750_0_0_1"/>
<dbReference type="OMA" id="ICRKWIR"/>
<feature type="repeat" description="ANK" evidence="3">
    <location>
        <begin position="145"/>
        <end position="177"/>
    </location>
</feature>
<sequence>MADLFGDENGLYINSLTSSGENIVHLLAQFYMDYFYIDFSFLFYYKLDFNLINNDGNSPLMVASLLNNFQFVATLACDVNRQNNQGHTALHLSVIGFTLIKEKLNMMKVNSIMKELCAFEYYPRYLKCIDILLNLGADVNIQDKGGKTVLMLACMKNDRKLVEKLLIHGAEVNIVDYHGRSALQYIDLPNNVYDLTCFNLLLSHGSKQFFNQPCINGNTIIQNVLQFSPLWQIDQTVNIIKFLVYKNVNLQLLTSADGEISYGQLSLEEFSSQSRHELRQILYLSGGSFIQITQILHFEEEENYEASLPETLREKPREKFYLFANSLSLKEICRRFIRQNTGLTIHDRISELLNFPTLTDFLMFKDFDSKRFSLPVQLESFIDNDDDDYDSYDLNKENDDYENDYLVYNDCKYLNEVQAGLKYRDSKSFSFHNY</sequence>
<dbReference type="Pfam" id="PF12796">
    <property type="entry name" value="Ank_2"/>
    <property type="match status" value="1"/>
</dbReference>
<dbReference type="Gene3D" id="1.25.40.20">
    <property type="entry name" value="Ankyrin repeat-containing domain"/>
    <property type="match status" value="2"/>
</dbReference>
<dbReference type="PROSITE" id="PS50297">
    <property type="entry name" value="ANK_REP_REGION"/>
    <property type="match status" value="1"/>
</dbReference>
<dbReference type="PANTHER" id="PTHR46680:SF3">
    <property type="entry name" value="NF-KAPPA-B INHIBITOR CACTUS"/>
    <property type="match status" value="1"/>
</dbReference>
<evidence type="ECO:0000313" key="4">
    <source>
        <dbReference type="EMBL" id="ESO94658.1"/>
    </source>
</evidence>